<dbReference type="EMBL" id="BAABZQ010000001">
    <property type="protein sequence ID" value="GAA6498842.1"/>
    <property type="molecule type" value="Genomic_DNA"/>
</dbReference>
<organism evidence="2 3">
    <name type="scientific">Blautia parvula</name>
    <dbReference type="NCBI Taxonomy" id="2877527"/>
    <lineage>
        <taxon>Bacteria</taxon>
        <taxon>Bacillati</taxon>
        <taxon>Bacillota</taxon>
        <taxon>Clostridia</taxon>
        <taxon>Lachnospirales</taxon>
        <taxon>Lachnospiraceae</taxon>
        <taxon>Blautia</taxon>
    </lineage>
</organism>
<protein>
    <submittedName>
        <fullName evidence="2">Lantibiotic immunity ABC transporter MutG family permease subunit</fullName>
    </submittedName>
</protein>
<feature type="transmembrane region" description="Helical" evidence="1">
    <location>
        <begin position="101"/>
        <end position="123"/>
    </location>
</feature>
<dbReference type="CDD" id="cd21808">
    <property type="entry name" value="ABC-2_lan_permease_MutG"/>
    <property type="match status" value="1"/>
</dbReference>
<sequence>MTEFYRFIKSKGYRMRHSLFFPVHILIPLAGIFLYLAYMGLRQAGVWEHLTTYVTLLAMAYPAIAGIVTAMLTDREAKAGKMQNLLAVPGRTKALAAELMLLYLPGLLAVGIAMFGFGAALVLKGEKGVGLGVLFLLVLVLWVSNLPVYVMHLFLGLRFGEGVTIGVGVAESVISAVMLTGLGDGVWYVWWPSYGMRFSTLLIALRQGADRRLWGQMRLGGICYLTVSVLFLVISFVWFQRFEGRREEA</sequence>
<evidence type="ECO:0000256" key="1">
    <source>
        <dbReference type="SAM" id="Phobius"/>
    </source>
</evidence>
<dbReference type="NCBIfam" id="TIGR03733">
    <property type="entry name" value="lanti_perm_MutG"/>
    <property type="match status" value="1"/>
</dbReference>
<evidence type="ECO:0000313" key="2">
    <source>
        <dbReference type="EMBL" id="GAA6498842.1"/>
    </source>
</evidence>
<feature type="transmembrane region" description="Helical" evidence="1">
    <location>
        <begin position="129"/>
        <end position="150"/>
    </location>
</feature>
<dbReference type="RefSeq" id="WP_227210279.1">
    <property type="nucleotide sequence ID" value="NZ_BAABZQ010000001.1"/>
</dbReference>
<accession>A0ABQ0BQP0</accession>
<dbReference type="InterPro" id="IPR022294">
    <property type="entry name" value="ABC-transptr_permeasesu"/>
</dbReference>
<dbReference type="Proteomes" id="UP001600941">
    <property type="component" value="Unassembled WGS sequence"/>
</dbReference>
<feature type="transmembrane region" description="Helical" evidence="1">
    <location>
        <begin position="217"/>
        <end position="239"/>
    </location>
</feature>
<keyword evidence="1" id="KW-0472">Membrane</keyword>
<reference evidence="2 3" key="1">
    <citation type="submission" date="2024-04" db="EMBL/GenBank/DDBJ databases">
        <title>Defined microbial consortia suppress multidrug-resistant proinflammatory Enterobacteriaceae via ecological control.</title>
        <authorList>
            <person name="Furuichi M."/>
            <person name="Kawaguchi T."/>
            <person name="Pust M."/>
            <person name="Yasuma K."/>
            <person name="Plichta D."/>
            <person name="Hasegawa N."/>
            <person name="Ohya T."/>
            <person name="Bhattarai S."/>
            <person name="Sasajima S."/>
            <person name="Aoto Y."/>
            <person name="Tuganbaev T."/>
            <person name="Yaginuma M."/>
            <person name="Ueda M."/>
            <person name="Okahashi N."/>
            <person name="Amafuji K."/>
            <person name="Kiridooshi Y."/>
            <person name="Sugita K."/>
            <person name="Strazar M."/>
            <person name="Skelly A."/>
            <person name="Suda W."/>
            <person name="Hattori M."/>
            <person name="Nakamoto N."/>
            <person name="Caballero S."/>
            <person name="Norman J."/>
            <person name="Olle B."/>
            <person name="Tanoue T."/>
            <person name="Arita M."/>
            <person name="Bucci V."/>
            <person name="Atarashi K."/>
            <person name="Xavier R."/>
            <person name="Honda K."/>
        </authorList>
    </citation>
    <scope>NUCLEOTIDE SEQUENCE [LARGE SCALE GENOMIC DNA]</scope>
    <source>
        <strain evidence="3">k34-0107-D12</strain>
    </source>
</reference>
<feature type="transmembrane region" description="Helical" evidence="1">
    <location>
        <begin position="162"/>
        <end position="182"/>
    </location>
</feature>
<keyword evidence="3" id="KW-1185">Reference proteome</keyword>
<comment type="caution">
    <text evidence="2">The sequence shown here is derived from an EMBL/GenBank/DDBJ whole genome shotgun (WGS) entry which is preliminary data.</text>
</comment>
<evidence type="ECO:0000313" key="3">
    <source>
        <dbReference type="Proteomes" id="UP001600941"/>
    </source>
</evidence>
<name>A0ABQ0BQP0_9FIRM</name>
<keyword evidence="1" id="KW-1133">Transmembrane helix</keyword>
<gene>
    <name evidence="2" type="ORF">K340107D12_16580</name>
</gene>
<dbReference type="Pfam" id="PF12730">
    <property type="entry name" value="ABC2_membrane_4"/>
    <property type="match status" value="1"/>
</dbReference>
<feature type="transmembrane region" description="Helical" evidence="1">
    <location>
        <begin position="20"/>
        <end position="38"/>
    </location>
</feature>
<feature type="transmembrane region" description="Helical" evidence="1">
    <location>
        <begin position="50"/>
        <end position="72"/>
    </location>
</feature>
<keyword evidence="1" id="KW-0812">Transmembrane</keyword>
<proteinExistence type="predicted"/>